<dbReference type="GO" id="GO:0008757">
    <property type="term" value="F:S-adenosylmethionine-dependent methyltransferase activity"/>
    <property type="evidence" value="ECO:0007669"/>
    <property type="project" value="InterPro"/>
</dbReference>
<dbReference type="SUPFAM" id="SSF53335">
    <property type="entry name" value="S-adenosyl-L-methionine-dependent methyltransferases"/>
    <property type="match status" value="1"/>
</dbReference>
<keyword evidence="6" id="KW-1185">Reference proteome</keyword>
<dbReference type="Gene3D" id="3.40.50.150">
    <property type="entry name" value="Vaccinia Virus protein VP39"/>
    <property type="match status" value="1"/>
</dbReference>
<proteinExistence type="predicted"/>
<gene>
    <name evidence="5" type="ORF">SAMN02982931_00777</name>
</gene>
<feature type="domain" description="Methyltransferase type 11" evidence="4">
    <location>
        <begin position="132"/>
        <end position="183"/>
    </location>
</feature>
<reference evidence="5 6" key="1">
    <citation type="submission" date="2016-10" db="EMBL/GenBank/DDBJ databases">
        <authorList>
            <person name="de Groot N.N."/>
        </authorList>
    </citation>
    <scope>NUCLEOTIDE SEQUENCE [LARGE SCALE GENOMIC DNA]</scope>
    <source>
        <strain evidence="5 6">ATCC 35022</strain>
    </source>
</reference>
<protein>
    <submittedName>
        <fullName evidence="5">Methyltransferase domain-containing protein</fullName>
    </submittedName>
</protein>
<dbReference type="GO" id="GO:0032259">
    <property type="term" value="P:methylation"/>
    <property type="evidence" value="ECO:0007669"/>
    <property type="project" value="UniProtKB-KW"/>
</dbReference>
<feature type="region of interest" description="Disordered" evidence="3">
    <location>
        <begin position="312"/>
        <end position="344"/>
    </location>
</feature>
<evidence type="ECO:0000313" key="5">
    <source>
        <dbReference type="EMBL" id="SDB08888.1"/>
    </source>
</evidence>
<dbReference type="PANTHER" id="PTHR13090">
    <property type="entry name" value="ARGININE-HYDROXYLASE NDUFAF5, MITOCHONDRIAL"/>
    <property type="match status" value="1"/>
</dbReference>
<keyword evidence="1 5" id="KW-0489">Methyltransferase</keyword>
<dbReference type="InterPro" id="IPR013216">
    <property type="entry name" value="Methyltransf_11"/>
</dbReference>
<evidence type="ECO:0000259" key="4">
    <source>
        <dbReference type="Pfam" id="PF08241"/>
    </source>
</evidence>
<dbReference type="Pfam" id="PF08241">
    <property type="entry name" value="Methyltransf_11"/>
    <property type="match status" value="1"/>
</dbReference>
<dbReference type="AlphaFoldDB" id="A0A1G6AKE2"/>
<dbReference type="InterPro" id="IPR050602">
    <property type="entry name" value="Malonyl-ACP_OMT"/>
</dbReference>
<dbReference type="STRING" id="665467.SAMN02982931_00777"/>
<keyword evidence="2 5" id="KW-0808">Transferase</keyword>
<evidence type="ECO:0000256" key="3">
    <source>
        <dbReference type="SAM" id="MobiDB-lite"/>
    </source>
</evidence>
<dbReference type="PANTHER" id="PTHR13090:SF1">
    <property type="entry name" value="ARGININE-HYDROXYLASE NDUFAF5, MITOCHONDRIAL"/>
    <property type="match status" value="1"/>
</dbReference>
<dbReference type="Proteomes" id="UP000199071">
    <property type="component" value="Unassembled WGS sequence"/>
</dbReference>
<evidence type="ECO:0000256" key="1">
    <source>
        <dbReference type="ARBA" id="ARBA00022603"/>
    </source>
</evidence>
<dbReference type="InterPro" id="IPR029063">
    <property type="entry name" value="SAM-dependent_MTases_sf"/>
</dbReference>
<evidence type="ECO:0000313" key="6">
    <source>
        <dbReference type="Proteomes" id="UP000199071"/>
    </source>
</evidence>
<accession>A0A1G6AKE2</accession>
<evidence type="ECO:0000256" key="2">
    <source>
        <dbReference type="ARBA" id="ARBA00022679"/>
    </source>
</evidence>
<organism evidence="5 6">
    <name type="scientific">Bauldia litoralis</name>
    <dbReference type="NCBI Taxonomy" id="665467"/>
    <lineage>
        <taxon>Bacteria</taxon>
        <taxon>Pseudomonadati</taxon>
        <taxon>Pseudomonadota</taxon>
        <taxon>Alphaproteobacteria</taxon>
        <taxon>Hyphomicrobiales</taxon>
        <taxon>Kaistiaceae</taxon>
        <taxon>Bauldia</taxon>
    </lineage>
</organism>
<dbReference type="EMBL" id="FMXQ01000001">
    <property type="protein sequence ID" value="SDB08888.1"/>
    <property type="molecule type" value="Genomic_DNA"/>
</dbReference>
<name>A0A1G6AKE2_9HYPH</name>
<sequence>MFLSIAANLAPRQWQSHGLFSIRVEFAAGAFDAPAEPAHNRAMDGPAPLFDRALLDRRRDRALRAGTPVADFLLRAATDDLVDRLMAVKRVFARAADIATPLPLLAGRLATSSQVETVFRLARSPETSTEAASFLVIGDEEKLPFRAESLDLAVSALALHYANDLPGALVQIRRALKPDGLFLATLLGGDTLTELRQSFAVAEAELTGGASPRVAPFAEIRVLGGLLQRAGFALPVIDQDRLTVRYDTMFDLTRDLRAMGATNALVERARQPLRRAVLIRAAEVYAERFADADGRVRATFDLVWLSGWAPDESQQKPLRPGSAKTRLADALGVREVPTGDKPGG</sequence>